<feature type="compositionally biased region" description="Polar residues" evidence="8">
    <location>
        <begin position="76"/>
        <end position="87"/>
    </location>
</feature>
<dbReference type="GO" id="GO:0005886">
    <property type="term" value="C:plasma membrane"/>
    <property type="evidence" value="ECO:0007669"/>
    <property type="project" value="UniProtKB-ARBA"/>
</dbReference>
<sequence>MSASMWRMNGLCGSMAGALLLCTMLFSCGVMGEGEHSNSTQSNGTGGPSVVNTTSAAHTQPKSSDKSISNSDDHVTTPSLTNLSDSSVKTFSPNVQCVGKEDIPEQTAVKAEVQKTNDCEETKRIIEENPSSWCSSDNCSLKIFQEGKTVLVSSRDVKPAAIAEALQSENVKKGLGLTKTEAPSSSGPSVFVGILVSGLLVAIGIIAWYFKCQRKPGAKDAKLAEEAFPVDKENQGNTLASEAPLNPPPETQEKPVNGESPEADKNPPPPTNGHSTAKTADTEL</sequence>
<keyword evidence="11" id="KW-1185">Reference proteome</keyword>
<dbReference type="OrthoDB" id="8945512at2759"/>
<evidence type="ECO:0000256" key="10">
    <source>
        <dbReference type="SAM" id="SignalP"/>
    </source>
</evidence>
<proteinExistence type="predicted"/>
<keyword evidence="7" id="KW-0325">Glycoprotein</keyword>
<dbReference type="PANTHER" id="PTHR16677">
    <property type="entry name" value="HEMATOPOIETIC PROGENITOR CELL ANTIGEN CD34"/>
    <property type="match status" value="1"/>
</dbReference>
<keyword evidence="3 10" id="KW-0732">Signal</keyword>
<protein>
    <submittedName>
        <fullName evidence="12">Uncharacterized protein cd34</fullName>
    </submittedName>
</protein>
<evidence type="ECO:0000313" key="12">
    <source>
        <dbReference type="RefSeq" id="XP_013878214.1"/>
    </source>
</evidence>
<dbReference type="AlphaFoldDB" id="A0A2I4CDZ9"/>
<dbReference type="KEGG" id="alim:106527773"/>
<feature type="compositionally biased region" description="Polar residues" evidence="8">
    <location>
        <begin position="50"/>
        <end position="61"/>
    </location>
</feature>
<feature type="chain" id="PRO_5014165902" evidence="10">
    <location>
        <begin position="33"/>
        <end position="284"/>
    </location>
</feature>
<keyword evidence="2 9" id="KW-0812">Transmembrane</keyword>
<accession>A0A2I4CDZ9</accession>
<keyword evidence="5 9" id="KW-1133">Transmembrane helix</keyword>
<dbReference type="Proteomes" id="UP000192220">
    <property type="component" value="Unplaced"/>
</dbReference>
<dbReference type="Pfam" id="PF06365">
    <property type="entry name" value="CD34_antigen"/>
    <property type="match status" value="1"/>
</dbReference>
<evidence type="ECO:0000256" key="3">
    <source>
        <dbReference type="ARBA" id="ARBA00022729"/>
    </source>
</evidence>
<evidence type="ECO:0000256" key="9">
    <source>
        <dbReference type="SAM" id="Phobius"/>
    </source>
</evidence>
<feature type="signal peptide" evidence="10">
    <location>
        <begin position="1"/>
        <end position="32"/>
    </location>
</feature>
<gene>
    <name evidence="12" type="primary">cd34</name>
</gene>
<evidence type="ECO:0000256" key="6">
    <source>
        <dbReference type="ARBA" id="ARBA00023136"/>
    </source>
</evidence>
<dbReference type="STRING" id="52670.A0A2I4CDZ9"/>
<evidence type="ECO:0000256" key="7">
    <source>
        <dbReference type="ARBA" id="ARBA00023180"/>
    </source>
</evidence>
<dbReference type="PROSITE" id="PS51257">
    <property type="entry name" value="PROKAR_LIPOPROTEIN"/>
    <property type="match status" value="1"/>
</dbReference>
<evidence type="ECO:0000256" key="1">
    <source>
        <dbReference type="ARBA" id="ARBA00004479"/>
    </source>
</evidence>
<feature type="compositionally biased region" description="Polar residues" evidence="8">
    <location>
        <begin position="272"/>
        <end position="284"/>
    </location>
</feature>
<feature type="region of interest" description="Disordered" evidence="8">
    <location>
        <begin position="229"/>
        <end position="284"/>
    </location>
</feature>
<dbReference type="PANTHER" id="PTHR16677:SF1">
    <property type="entry name" value="HEMATOPOIETIC PROGENITOR CELL ANTIGEN CD34"/>
    <property type="match status" value="1"/>
</dbReference>
<dbReference type="InParanoid" id="A0A2I4CDZ9"/>
<reference evidence="12" key="1">
    <citation type="submission" date="2025-08" db="UniProtKB">
        <authorList>
            <consortium name="RefSeq"/>
        </authorList>
    </citation>
    <scope>IDENTIFICATION</scope>
    <source>
        <strain evidence="12">Quisiro</strain>
        <tissue evidence="12">Liver</tissue>
    </source>
</reference>
<dbReference type="CTD" id="947"/>
<dbReference type="RefSeq" id="XP_013878214.1">
    <property type="nucleotide sequence ID" value="XM_014022760.1"/>
</dbReference>
<evidence type="ECO:0000256" key="8">
    <source>
        <dbReference type="SAM" id="MobiDB-lite"/>
    </source>
</evidence>
<evidence type="ECO:0000256" key="4">
    <source>
        <dbReference type="ARBA" id="ARBA00022889"/>
    </source>
</evidence>
<evidence type="ECO:0000313" key="11">
    <source>
        <dbReference type="Proteomes" id="UP000192220"/>
    </source>
</evidence>
<dbReference type="GO" id="GO:0007155">
    <property type="term" value="P:cell adhesion"/>
    <property type="evidence" value="ECO:0007669"/>
    <property type="project" value="UniProtKB-KW"/>
</dbReference>
<evidence type="ECO:0000256" key="5">
    <source>
        <dbReference type="ARBA" id="ARBA00022989"/>
    </source>
</evidence>
<organism evidence="11 12">
    <name type="scientific">Austrofundulus limnaeus</name>
    <name type="common">Annual killifish</name>
    <dbReference type="NCBI Taxonomy" id="52670"/>
    <lineage>
        <taxon>Eukaryota</taxon>
        <taxon>Metazoa</taxon>
        <taxon>Chordata</taxon>
        <taxon>Craniata</taxon>
        <taxon>Vertebrata</taxon>
        <taxon>Euteleostomi</taxon>
        <taxon>Actinopterygii</taxon>
        <taxon>Neopterygii</taxon>
        <taxon>Teleostei</taxon>
        <taxon>Neoteleostei</taxon>
        <taxon>Acanthomorphata</taxon>
        <taxon>Ovalentaria</taxon>
        <taxon>Atherinomorphae</taxon>
        <taxon>Cyprinodontiformes</taxon>
        <taxon>Rivulidae</taxon>
        <taxon>Austrofundulus</taxon>
    </lineage>
</organism>
<evidence type="ECO:0000256" key="2">
    <source>
        <dbReference type="ARBA" id="ARBA00022692"/>
    </source>
</evidence>
<keyword evidence="6 9" id="KW-0472">Membrane</keyword>
<comment type="subcellular location">
    <subcellularLocation>
        <location evidence="1">Membrane</location>
        <topology evidence="1">Single-pass type I membrane protein</topology>
    </subcellularLocation>
</comment>
<feature type="region of interest" description="Disordered" evidence="8">
    <location>
        <begin position="33"/>
        <end position="87"/>
    </location>
</feature>
<dbReference type="InterPro" id="IPR013836">
    <property type="entry name" value="CD34/Podocalyxin"/>
</dbReference>
<dbReference type="InterPro" id="IPR008083">
    <property type="entry name" value="CD34"/>
</dbReference>
<feature type="transmembrane region" description="Helical" evidence="9">
    <location>
        <begin position="190"/>
        <end position="210"/>
    </location>
</feature>
<keyword evidence="4" id="KW-0130">Cell adhesion</keyword>
<name>A0A2I4CDZ9_AUSLI</name>